<keyword evidence="3" id="KW-1185">Reference proteome</keyword>
<feature type="domain" description="RNase H type-1" evidence="1">
    <location>
        <begin position="10"/>
        <end position="105"/>
    </location>
</feature>
<gene>
    <name evidence="2" type="ORF">DSM104329_01343</name>
</gene>
<dbReference type="Proteomes" id="UP001162834">
    <property type="component" value="Chromosome"/>
</dbReference>
<dbReference type="InterPro" id="IPR053151">
    <property type="entry name" value="RNase_H-like"/>
</dbReference>
<dbReference type="PANTHER" id="PTHR47723:SF19">
    <property type="entry name" value="POLYNUCLEOTIDYL TRANSFERASE, RIBONUCLEASE H-LIKE SUPERFAMILY PROTEIN"/>
    <property type="match status" value="1"/>
</dbReference>
<dbReference type="EMBL" id="CP087164">
    <property type="protein sequence ID" value="UGS34959.1"/>
    <property type="molecule type" value="Genomic_DNA"/>
</dbReference>
<dbReference type="Gene3D" id="3.30.420.10">
    <property type="entry name" value="Ribonuclease H-like superfamily/Ribonuclease H"/>
    <property type="match status" value="1"/>
</dbReference>
<dbReference type="SUPFAM" id="SSF53098">
    <property type="entry name" value="Ribonuclease H-like"/>
    <property type="match status" value="1"/>
</dbReference>
<proteinExistence type="predicted"/>
<evidence type="ECO:0000313" key="3">
    <source>
        <dbReference type="Proteomes" id="UP001162834"/>
    </source>
</evidence>
<dbReference type="Pfam" id="PF13456">
    <property type="entry name" value="RVT_3"/>
    <property type="match status" value="1"/>
</dbReference>
<accession>A0A9E6XV03</accession>
<dbReference type="InterPro" id="IPR002156">
    <property type="entry name" value="RNaseH_domain"/>
</dbReference>
<dbReference type="GO" id="GO:0004523">
    <property type="term" value="F:RNA-DNA hybrid ribonuclease activity"/>
    <property type="evidence" value="ECO:0007669"/>
    <property type="project" value="InterPro"/>
</dbReference>
<dbReference type="GO" id="GO:0003676">
    <property type="term" value="F:nucleic acid binding"/>
    <property type="evidence" value="ECO:0007669"/>
    <property type="project" value="InterPro"/>
</dbReference>
<protein>
    <recommendedName>
        <fullName evidence="1">RNase H type-1 domain-containing protein</fullName>
    </recommendedName>
</protein>
<name>A0A9E6XV03_9ACTN</name>
<reference evidence="2" key="1">
    <citation type="journal article" date="2022" name="Int. J. Syst. Evol. Microbiol.">
        <title>Pseudomonas aegrilactucae sp. nov. and Pseudomonas morbosilactucae sp. nov., pathogens causing bacterial rot of lettuce in Japan.</title>
        <authorList>
            <person name="Sawada H."/>
            <person name="Fujikawa T."/>
            <person name="Satou M."/>
        </authorList>
    </citation>
    <scope>NUCLEOTIDE SEQUENCE</scope>
    <source>
        <strain evidence="2">0166_1</strain>
    </source>
</reference>
<evidence type="ECO:0000313" key="2">
    <source>
        <dbReference type="EMBL" id="UGS34959.1"/>
    </source>
</evidence>
<dbReference type="InterPro" id="IPR036397">
    <property type="entry name" value="RNaseH_sf"/>
</dbReference>
<dbReference type="PANTHER" id="PTHR47723">
    <property type="entry name" value="OS05G0353850 PROTEIN"/>
    <property type="match status" value="1"/>
</dbReference>
<organism evidence="2 3">
    <name type="scientific">Capillimicrobium parvum</name>
    <dbReference type="NCBI Taxonomy" id="2884022"/>
    <lineage>
        <taxon>Bacteria</taxon>
        <taxon>Bacillati</taxon>
        <taxon>Actinomycetota</taxon>
        <taxon>Thermoleophilia</taxon>
        <taxon>Solirubrobacterales</taxon>
        <taxon>Capillimicrobiaceae</taxon>
        <taxon>Capillimicrobium</taxon>
    </lineage>
</organism>
<dbReference type="InterPro" id="IPR012337">
    <property type="entry name" value="RNaseH-like_sf"/>
</dbReference>
<sequence>MLVAADGGLLAAHGEAIGVAGATVAEYRALLAGLEHARGLGLDRVDARCDARLVVEQVSGRHEPANPRLRELCRAVREAAERIGTVAFTWVPAEANGRAHALVADALAPRRHRWPRRCLDPIGAIAQL</sequence>
<evidence type="ECO:0000259" key="1">
    <source>
        <dbReference type="Pfam" id="PF13456"/>
    </source>
</evidence>
<dbReference type="AlphaFoldDB" id="A0A9E6XV03"/>
<dbReference type="KEGG" id="sbae:DSM104329_01343"/>